<comment type="caution">
    <text evidence="1">Lacks conserved residue(s) required for the propagation of feature annotation.</text>
</comment>
<feature type="region of interest" description="Disordered" evidence="2">
    <location>
        <begin position="192"/>
        <end position="212"/>
    </location>
</feature>
<gene>
    <name evidence="6" type="primary">LOC116954995</name>
</gene>
<dbReference type="InterPro" id="IPR036392">
    <property type="entry name" value="PLAT/LH2_dom_sf"/>
</dbReference>
<dbReference type="RefSeq" id="XP_032831803.1">
    <property type="nucleotide sequence ID" value="XM_032975912.1"/>
</dbReference>
<dbReference type="PANTHER" id="PTHR45901:SF3">
    <property type="entry name" value="LIPOXYGENASE HOMOLOGY DOMAIN-CONTAINING PROTEIN 1"/>
    <property type="match status" value="1"/>
</dbReference>
<evidence type="ECO:0000313" key="5">
    <source>
        <dbReference type="Proteomes" id="UP001318040"/>
    </source>
</evidence>
<keyword evidence="3" id="KW-0472">Membrane</keyword>
<dbReference type="KEGG" id="pmrn:116954995"/>
<feature type="transmembrane region" description="Helical" evidence="3">
    <location>
        <begin position="221"/>
        <end position="243"/>
    </location>
</feature>
<dbReference type="Proteomes" id="UP001318040">
    <property type="component" value="Chromosome 57"/>
</dbReference>
<evidence type="ECO:0000256" key="3">
    <source>
        <dbReference type="SAM" id="Phobius"/>
    </source>
</evidence>
<accession>A0AAJ7XFY0</accession>
<dbReference type="PROSITE" id="PS50095">
    <property type="entry name" value="PLAT"/>
    <property type="match status" value="1"/>
</dbReference>
<dbReference type="InterPro" id="IPR001024">
    <property type="entry name" value="PLAT/LH2_dom"/>
</dbReference>
<dbReference type="SUPFAM" id="SSF49723">
    <property type="entry name" value="Lipase/lipooxygenase domain (PLAT/LH2 domain)"/>
    <property type="match status" value="1"/>
</dbReference>
<dbReference type="InterPro" id="IPR052970">
    <property type="entry name" value="Inner_ear_hair_cell_LOXHD"/>
</dbReference>
<dbReference type="SMART" id="SM00308">
    <property type="entry name" value="LH2"/>
    <property type="match status" value="1"/>
</dbReference>
<organism evidence="5 6">
    <name type="scientific">Petromyzon marinus</name>
    <name type="common">Sea lamprey</name>
    <dbReference type="NCBI Taxonomy" id="7757"/>
    <lineage>
        <taxon>Eukaryota</taxon>
        <taxon>Metazoa</taxon>
        <taxon>Chordata</taxon>
        <taxon>Craniata</taxon>
        <taxon>Vertebrata</taxon>
        <taxon>Cyclostomata</taxon>
        <taxon>Hyperoartia</taxon>
        <taxon>Petromyzontiformes</taxon>
        <taxon>Petromyzontidae</taxon>
        <taxon>Petromyzon</taxon>
    </lineage>
</organism>
<name>A0AAJ7XFY0_PETMA</name>
<proteinExistence type="predicted"/>
<keyword evidence="5" id="KW-1185">Reference proteome</keyword>
<feature type="compositionally biased region" description="Polar residues" evidence="2">
    <location>
        <begin position="196"/>
        <end position="212"/>
    </location>
</feature>
<dbReference type="Gene3D" id="2.40.180.10">
    <property type="entry name" value="Catalase core domain"/>
    <property type="match status" value="1"/>
</dbReference>
<dbReference type="Pfam" id="PF01477">
    <property type="entry name" value="PLAT"/>
    <property type="match status" value="1"/>
</dbReference>
<protein>
    <submittedName>
        <fullName evidence="6">Uncharacterized protein LOC116954995 isoform X1</fullName>
    </submittedName>
</protein>
<keyword evidence="3" id="KW-1133">Transmembrane helix</keyword>
<feature type="domain" description="PLAT" evidence="4">
    <location>
        <begin position="48"/>
        <end position="165"/>
    </location>
</feature>
<dbReference type="AlphaFoldDB" id="A0AAJ7XFY0"/>
<feature type="region of interest" description="Disordered" evidence="2">
    <location>
        <begin position="311"/>
        <end position="335"/>
    </location>
</feature>
<reference evidence="6" key="1">
    <citation type="submission" date="2025-08" db="UniProtKB">
        <authorList>
            <consortium name="RefSeq"/>
        </authorList>
    </citation>
    <scope>IDENTIFICATION</scope>
    <source>
        <tissue evidence="6">Sperm</tissue>
    </source>
</reference>
<keyword evidence="3" id="KW-0812">Transmembrane</keyword>
<evidence type="ECO:0000259" key="4">
    <source>
        <dbReference type="PROSITE" id="PS50095"/>
    </source>
</evidence>
<evidence type="ECO:0000313" key="6">
    <source>
        <dbReference type="RefSeq" id="XP_032831803.1"/>
    </source>
</evidence>
<dbReference type="PANTHER" id="PTHR45901">
    <property type="entry name" value="PROTEIN CBG12474"/>
    <property type="match status" value="1"/>
</dbReference>
<sequence length="335" mass="37145">MGHFVSYLEFKTTCDQGAERWMHDHVCVRVLDKRPKEDAFSQGESGEWKYNVTVYTGTETGAGTDANVRIGIYGDRVTKEIQLKHSTRNQNAFENGQVDEFLVKLGPLGRIKSITVENDGTSSFSSWSLKQLVIKERSSGCTTMFVCECWIRGEKKTLFPTKVTSCETETAHTPTTDVTTVFTKVRSHDTRYPTAKPSQTLHTVKPSSNPKTQPVTGVNELVLGGIVVAGVILLLIFIAVIIVKKRNQMADKEVAGKLDGDQCLYANLEMMPSSSIPRPVSTNRTTYATVTDSRVQDEVVVYAEVTTDHFTGAPRKSMEPNGPNTVYSEVQAHRL</sequence>
<evidence type="ECO:0000256" key="1">
    <source>
        <dbReference type="PROSITE-ProRule" id="PRU00152"/>
    </source>
</evidence>
<evidence type="ECO:0000256" key="2">
    <source>
        <dbReference type="SAM" id="MobiDB-lite"/>
    </source>
</evidence>